<dbReference type="InterPro" id="IPR000086">
    <property type="entry name" value="NUDIX_hydrolase_dom"/>
</dbReference>
<organism evidence="6 7">
    <name type="scientific">Arthrobacter subterraneus</name>
    <dbReference type="NCBI Taxonomy" id="335973"/>
    <lineage>
        <taxon>Bacteria</taxon>
        <taxon>Bacillati</taxon>
        <taxon>Actinomycetota</taxon>
        <taxon>Actinomycetes</taxon>
        <taxon>Micrococcales</taxon>
        <taxon>Micrococcaceae</taxon>
        <taxon>Arthrobacter</taxon>
    </lineage>
</organism>
<dbReference type="EMBL" id="FNDT01000008">
    <property type="protein sequence ID" value="SDI28151.1"/>
    <property type="molecule type" value="Genomic_DNA"/>
</dbReference>
<evidence type="ECO:0000313" key="7">
    <source>
        <dbReference type="Proteomes" id="UP000199258"/>
    </source>
</evidence>
<evidence type="ECO:0000256" key="2">
    <source>
        <dbReference type="ARBA" id="ARBA00005582"/>
    </source>
</evidence>
<evidence type="ECO:0000259" key="5">
    <source>
        <dbReference type="PROSITE" id="PS51462"/>
    </source>
</evidence>
<evidence type="ECO:0000256" key="3">
    <source>
        <dbReference type="ARBA" id="ARBA00022801"/>
    </source>
</evidence>
<dbReference type="PANTHER" id="PTHR43046">
    <property type="entry name" value="GDP-MANNOSE MANNOSYL HYDROLASE"/>
    <property type="match status" value="1"/>
</dbReference>
<protein>
    <submittedName>
        <fullName evidence="6">NUDIX domain-containing protein</fullName>
    </submittedName>
</protein>
<dbReference type="InterPro" id="IPR020084">
    <property type="entry name" value="NUDIX_hydrolase_CS"/>
</dbReference>
<dbReference type="SUPFAM" id="SSF55811">
    <property type="entry name" value="Nudix"/>
    <property type="match status" value="1"/>
</dbReference>
<dbReference type="STRING" id="335973.SAMN04488693_108105"/>
<dbReference type="InterPro" id="IPR015797">
    <property type="entry name" value="NUDIX_hydrolase-like_dom_sf"/>
</dbReference>
<keyword evidence="3 4" id="KW-0378">Hydrolase</keyword>
<gene>
    <name evidence="6" type="ORF">SAMN04488693_108105</name>
</gene>
<dbReference type="PANTHER" id="PTHR43046:SF16">
    <property type="entry name" value="ADP-RIBOSE PYROPHOSPHATASE YJHB-RELATED"/>
    <property type="match status" value="1"/>
</dbReference>
<dbReference type="RefSeq" id="WP_090586676.1">
    <property type="nucleotide sequence ID" value="NZ_FNDT01000008.1"/>
</dbReference>
<dbReference type="GO" id="GO:0016787">
    <property type="term" value="F:hydrolase activity"/>
    <property type="evidence" value="ECO:0007669"/>
    <property type="project" value="UniProtKB-KW"/>
</dbReference>
<dbReference type="PRINTS" id="PR00502">
    <property type="entry name" value="NUDIXFAMILY"/>
</dbReference>
<dbReference type="Gene3D" id="3.90.79.10">
    <property type="entry name" value="Nucleoside Triphosphate Pyrophosphohydrolase"/>
    <property type="match status" value="1"/>
</dbReference>
<dbReference type="InterPro" id="IPR020476">
    <property type="entry name" value="Nudix_hydrolase"/>
</dbReference>
<reference evidence="6 7" key="1">
    <citation type="submission" date="2016-10" db="EMBL/GenBank/DDBJ databases">
        <authorList>
            <person name="de Groot N.N."/>
        </authorList>
    </citation>
    <scope>NUCLEOTIDE SEQUENCE [LARGE SCALE GENOMIC DNA]</scope>
    <source>
        <strain evidence="6 7">NP_1H</strain>
    </source>
</reference>
<keyword evidence="7" id="KW-1185">Reference proteome</keyword>
<comment type="cofactor">
    <cofactor evidence="1">
        <name>Mg(2+)</name>
        <dbReference type="ChEBI" id="CHEBI:18420"/>
    </cofactor>
</comment>
<dbReference type="AlphaFoldDB" id="A0A1G8JAN8"/>
<name>A0A1G8JAN8_9MICC</name>
<dbReference type="PROSITE" id="PS51462">
    <property type="entry name" value="NUDIX"/>
    <property type="match status" value="1"/>
</dbReference>
<dbReference type="CDD" id="cd18879">
    <property type="entry name" value="NUDIX_Hydrolase"/>
    <property type="match status" value="1"/>
</dbReference>
<evidence type="ECO:0000313" key="6">
    <source>
        <dbReference type="EMBL" id="SDI28151.1"/>
    </source>
</evidence>
<evidence type="ECO:0000256" key="4">
    <source>
        <dbReference type="RuleBase" id="RU003476"/>
    </source>
</evidence>
<dbReference type="Proteomes" id="UP000199258">
    <property type="component" value="Unassembled WGS sequence"/>
</dbReference>
<dbReference type="Pfam" id="PF00293">
    <property type="entry name" value="NUDIX"/>
    <property type="match status" value="1"/>
</dbReference>
<sequence length="156" mass="17599">MPTPEFVQHLRSRIGHDPLWLPGAAAVVYDDEDRVLLGRRADTGQWTLITGIVDPGEHPAQAIVREVEEETGVSVEVEHLVSIDVVGPVTFPNSDVCRFLSLVFRCRYLSGEARVNDDESMDVRWFSPDDLPPLNPLHRRHAENARYSTGVPDFER</sequence>
<proteinExistence type="inferred from homology"/>
<feature type="domain" description="Nudix hydrolase" evidence="5">
    <location>
        <begin position="19"/>
        <end position="147"/>
    </location>
</feature>
<evidence type="ECO:0000256" key="1">
    <source>
        <dbReference type="ARBA" id="ARBA00001946"/>
    </source>
</evidence>
<dbReference type="OrthoDB" id="9814308at2"/>
<comment type="similarity">
    <text evidence="2 4">Belongs to the Nudix hydrolase family.</text>
</comment>
<accession>A0A1G8JAN8</accession>
<dbReference type="PROSITE" id="PS00893">
    <property type="entry name" value="NUDIX_BOX"/>
    <property type="match status" value="1"/>
</dbReference>